<sequence length="75" mass="8435">MPKQTLSKNIDKSMDWFYTKRRGPEWKQGWSGQTLVSVSVVLPPLLAVFCSFALTLAFSVHRLQGSVTSVATQNY</sequence>
<evidence type="ECO:0000256" key="1">
    <source>
        <dbReference type="SAM" id="Phobius"/>
    </source>
</evidence>
<evidence type="ECO:0000313" key="2">
    <source>
        <dbReference type="EMBL" id="KAK2634512.1"/>
    </source>
</evidence>
<evidence type="ECO:0000313" key="3">
    <source>
        <dbReference type="Proteomes" id="UP001280121"/>
    </source>
</evidence>
<organism evidence="2 3">
    <name type="scientific">Dipteronia dyeriana</name>
    <dbReference type="NCBI Taxonomy" id="168575"/>
    <lineage>
        <taxon>Eukaryota</taxon>
        <taxon>Viridiplantae</taxon>
        <taxon>Streptophyta</taxon>
        <taxon>Embryophyta</taxon>
        <taxon>Tracheophyta</taxon>
        <taxon>Spermatophyta</taxon>
        <taxon>Magnoliopsida</taxon>
        <taxon>eudicotyledons</taxon>
        <taxon>Gunneridae</taxon>
        <taxon>Pentapetalae</taxon>
        <taxon>rosids</taxon>
        <taxon>malvids</taxon>
        <taxon>Sapindales</taxon>
        <taxon>Sapindaceae</taxon>
        <taxon>Hippocastanoideae</taxon>
        <taxon>Acereae</taxon>
        <taxon>Dipteronia</taxon>
    </lineage>
</organism>
<comment type="caution">
    <text evidence="2">The sequence shown here is derived from an EMBL/GenBank/DDBJ whole genome shotgun (WGS) entry which is preliminary data.</text>
</comment>
<keyword evidence="1" id="KW-0812">Transmembrane</keyword>
<accession>A0AAD9TEW2</accession>
<keyword evidence="1" id="KW-0472">Membrane</keyword>
<name>A0AAD9TEW2_9ROSI</name>
<dbReference type="EMBL" id="JANJYI010000009">
    <property type="protein sequence ID" value="KAK2634512.1"/>
    <property type="molecule type" value="Genomic_DNA"/>
</dbReference>
<dbReference type="Proteomes" id="UP001280121">
    <property type="component" value="Unassembled WGS sequence"/>
</dbReference>
<gene>
    <name evidence="2" type="ORF">Ddye_029304</name>
</gene>
<keyword evidence="1" id="KW-1133">Transmembrane helix</keyword>
<reference evidence="2" key="1">
    <citation type="journal article" date="2023" name="Plant J.">
        <title>Genome sequences and population genomics provide insights into the demographic history, inbreeding, and mutation load of two 'living fossil' tree species of Dipteronia.</title>
        <authorList>
            <person name="Feng Y."/>
            <person name="Comes H.P."/>
            <person name="Chen J."/>
            <person name="Zhu S."/>
            <person name="Lu R."/>
            <person name="Zhang X."/>
            <person name="Li P."/>
            <person name="Qiu J."/>
            <person name="Olsen K.M."/>
            <person name="Qiu Y."/>
        </authorList>
    </citation>
    <scope>NUCLEOTIDE SEQUENCE</scope>
    <source>
        <strain evidence="2">KIB01</strain>
    </source>
</reference>
<protein>
    <submittedName>
        <fullName evidence="2">Uncharacterized protein</fullName>
    </submittedName>
</protein>
<keyword evidence="3" id="KW-1185">Reference proteome</keyword>
<feature type="transmembrane region" description="Helical" evidence="1">
    <location>
        <begin position="35"/>
        <end position="58"/>
    </location>
</feature>
<proteinExistence type="predicted"/>
<dbReference type="AlphaFoldDB" id="A0AAD9TEW2"/>